<dbReference type="Gene3D" id="3.40.390.10">
    <property type="entry name" value="Collagenase (Catalytic Domain)"/>
    <property type="match status" value="1"/>
</dbReference>
<dbReference type="InterPro" id="IPR019026">
    <property type="entry name" value="Peptidase_M64_IgA"/>
</dbReference>
<dbReference type="InterPro" id="IPR026444">
    <property type="entry name" value="Secre_tail"/>
</dbReference>
<dbReference type="NCBIfam" id="TIGR04183">
    <property type="entry name" value="Por_Secre_tail"/>
    <property type="match status" value="1"/>
</dbReference>
<evidence type="ECO:0000256" key="1">
    <source>
        <dbReference type="ARBA" id="ARBA00022729"/>
    </source>
</evidence>
<keyword evidence="1 2" id="KW-0732">Signal</keyword>
<dbReference type="Pfam" id="PF18962">
    <property type="entry name" value="Por_Secre_tail"/>
    <property type="match status" value="1"/>
</dbReference>
<dbReference type="Proteomes" id="UP001501302">
    <property type="component" value="Unassembled WGS sequence"/>
</dbReference>
<feature type="domain" description="Secretion system C-terminal sorting" evidence="3">
    <location>
        <begin position="399"/>
        <end position="471"/>
    </location>
</feature>
<name>A0ABP9GNS1_9FLAO</name>
<keyword evidence="5" id="KW-1185">Reference proteome</keyword>
<feature type="chain" id="PRO_5045982586" description="Secretion system C-terminal sorting domain-containing protein" evidence="2">
    <location>
        <begin position="22"/>
        <end position="474"/>
    </location>
</feature>
<dbReference type="EMBL" id="BAABJJ010000034">
    <property type="protein sequence ID" value="GAA4948922.1"/>
    <property type="molecule type" value="Genomic_DNA"/>
</dbReference>
<evidence type="ECO:0000313" key="4">
    <source>
        <dbReference type="EMBL" id="GAA4948922.1"/>
    </source>
</evidence>
<feature type="signal peptide" evidence="2">
    <location>
        <begin position="1"/>
        <end position="21"/>
    </location>
</feature>
<dbReference type="InterPro" id="IPR024079">
    <property type="entry name" value="MetalloPept_cat_dom_sf"/>
</dbReference>
<organism evidence="4 5">
    <name type="scientific">Algibacter agarivorans</name>
    <dbReference type="NCBI Taxonomy" id="1109741"/>
    <lineage>
        <taxon>Bacteria</taxon>
        <taxon>Pseudomonadati</taxon>
        <taxon>Bacteroidota</taxon>
        <taxon>Flavobacteriia</taxon>
        <taxon>Flavobacteriales</taxon>
        <taxon>Flavobacteriaceae</taxon>
        <taxon>Algibacter</taxon>
    </lineage>
</organism>
<proteinExistence type="predicted"/>
<evidence type="ECO:0000256" key="2">
    <source>
        <dbReference type="SAM" id="SignalP"/>
    </source>
</evidence>
<protein>
    <recommendedName>
        <fullName evidence="3">Secretion system C-terminal sorting domain-containing protein</fullName>
    </recommendedName>
</protein>
<accession>A0ABP9GNS1</accession>
<dbReference type="Pfam" id="PF09471">
    <property type="entry name" value="Peptidase_M64"/>
    <property type="match status" value="1"/>
</dbReference>
<comment type="caution">
    <text evidence="4">The sequence shown here is derived from an EMBL/GenBank/DDBJ whole genome shotgun (WGS) entry which is preliminary data.</text>
</comment>
<sequence length="474" mass="52685">MKNRLLFIVFLCIGLSVFSQTFDVENIKYSGADDKRINLVILGDGYQVGELPKFITDATNFTNAMFSQSPFLEYADYFNVYAIKVPSNESGADHPGTGSAYHETNWPVPTTDVDTYFNATFDSYGSHFLLFYEVDGNYANNTESKIYSVLADNFPTYDQALILVNSPYYGGSGGTFPMASTGASAIELAIHELGHSLFDLKDEYYPGDVLAAEATNMTHVDNIGNPKWSNWIGTNNVDVYQHNCSSGNCADWYKPATNCKMEVLNNPFCSVCKEGIIEKIHELISPIESFTPNNNTVNAPTFPLDFQLSLINPTTNSLKSEWTLNGSNFANDVDDILILETDLVEGANTLTSVVHDATGLLKVDNHESFHVYSVTWTINYTTLGIETIKNEVNNFDISLYPNPANSILNLKFESNTTANLKVEIVSMDGKQVKTLVISNYENQEVDISYLSQGIYMTNFYSNNTLIASKKLVKN</sequence>
<reference evidence="5" key="1">
    <citation type="journal article" date="2019" name="Int. J. Syst. Evol. Microbiol.">
        <title>The Global Catalogue of Microorganisms (GCM) 10K type strain sequencing project: providing services to taxonomists for standard genome sequencing and annotation.</title>
        <authorList>
            <consortium name="The Broad Institute Genomics Platform"/>
            <consortium name="The Broad Institute Genome Sequencing Center for Infectious Disease"/>
            <person name="Wu L."/>
            <person name="Ma J."/>
        </authorList>
    </citation>
    <scope>NUCLEOTIDE SEQUENCE [LARGE SCALE GENOMIC DNA]</scope>
    <source>
        <strain evidence="5">JCM 18285</strain>
    </source>
</reference>
<gene>
    <name evidence="4" type="ORF">GCM10023314_22750</name>
</gene>
<evidence type="ECO:0000259" key="3">
    <source>
        <dbReference type="Pfam" id="PF18962"/>
    </source>
</evidence>
<evidence type="ECO:0000313" key="5">
    <source>
        <dbReference type="Proteomes" id="UP001501302"/>
    </source>
</evidence>
<dbReference type="RefSeq" id="WP_345192204.1">
    <property type="nucleotide sequence ID" value="NZ_BAABJJ010000034.1"/>
</dbReference>